<dbReference type="EMBL" id="JTHP01000166">
    <property type="protein sequence ID" value="KJD42235.1"/>
    <property type="molecule type" value="Genomic_DNA"/>
</dbReference>
<dbReference type="CDD" id="cd19543">
    <property type="entry name" value="DCL_NRPS"/>
    <property type="match status" value="1"/>
</dbReference>
<evidence type="ECO:0000313" key="2">
    <source>
        <dbReference type="EMBL" id="KJD42235.1"/>
    </source>
</evidence>
<keyword evidence="3" id="KW-1185">Reference proteome</keyword>
<dbReference type="InterPro" id="IPR023213">
    <property type="entry name" value="CAT-like_dom_sf"/>
</dbReference>
<dbReference type="Proteomes" id="UP000032534">
    <property type="component" value="Unassembled WGS sequence"/>
</dbReference>
<proteinExistence type="predicted"/>
<dbReference type="GO" id="GO:0008610">
    <property type="term" value="P:lipid biosynthetic process"/>
    <property type="evidence" value="ECO:0007669"/>
    <property type="project" value="UniProtKB-ARBA"/>
</dbReference>
<dbReference type="InterPro" id="IPR001242">
    <property type="entry name" value="Condensation_dom"/>
</dbReference>
<evidence type="ECO:0000313" key="3">
    <source>
        <dbReference type="Proteomes" id="UP000032534"/>
    </source>
</evidence>
<dbReference type="GO" id="GO:0003824">
    <property type="term" value="F:catalytic activity"/>
    <property type="evidence" value="ECO:0007669"/>
    <property type="project" value="InterPro"/>
</dbReference>
<dbReference type="Gene3D" id="3.30.559.10">
    <property type="entry name" value="Chloramphenicol acetyltransferase-like domain"/>
    <property type="match status" value="1"/>
</dbReference>
<name>A0A0D7WSU9_9BACL</name>
<accession>A0A0D7WSU9</accession>
<feature type="domain" description="Condensation" evidence="1">
    <location>
        <begin position="85"/>
        <end position="435"/>
    </location>
</feature>
<protein>
    <recommendedName>
        <fullName evidence="1">Condensation domain-containing protein</fullName>
    </recommendedName>
</protein>
<evidence type="ECO:0000259" key="1">
    <source>
        <dbReference type="Pfam" id="PF00668"/>
    </source>
</evidence>
<dbReference type="SUPFAM" id="SSF52777">
    <property type="entry name" value="CoA-dependent acyltransferases"/>
    <property type="match status" value="3"/>
</dbReference>
<gene>
    <name evidence="2" type="ORF">QD47_29415</name>
</gene>
<feature type="non-terminal residue" evidence="2">
    <location>
        <position position="442"/>
    </location>
</feature>
<comment type="caution">
    <text evidence="2">The sequence shown here is derived from an EMBL/GenBank/DDBJ whole genome shotgun (WGS) entry which is preliminary data.</text>
</comment>
<feature type="non-terminal residue" evidence="2">
    <location>
        <position position="1"/>
    </location>
</feature>
<dbReference type="AlphaFoldDB" id="A0A0D7WSU9"/>
<dbReference type="PANTHER" id="PTHR45398:SF1">
    <property type="entry name" value="ENZYME, PUTATIVE (JCVI)-RELATED"/>
    <property type="match status" value="1"/>
</dbReference>
<reference evidence="2 3" key="1">
    <citation type="submission" date="2014-11" db="EMBL/GenBank/DDBJ databases">
        <title>Draft Genome Sequences of Paenibacillus polymyxa NRRL B-30509 and Paenibacillus terrae NRRL B-30644, Strains from a Poultry Environment that Produce Tridecaptin A and Paenicidins.</title>
        <authorList>
            <person name="van Belkum M.J."/>
            <person name="Lohans C.T."/>
            <person name="Vederas J.C."/>
        </authorList>
    </citation>
    <scope>NUCLEOTIDE SEQUENCE [LARGE SCALE GENOMIC DNA]</scope>
    <source>
        <strain evidence="2 3">NRRL B-30644</strain>
    </source>
</reference>
<dbReference type="PANTHER" id="PTHR45398">
    <property type="match status" value="1"/>
</dbReference>
<feature type="domain" description="Condensation" evidence="1">
    <location>
        <begin position="2"/>
        <end position="64"/>
    </location>
</feature>
<sequence length="442" mass="50324">SPYKLTLNGLIAGGQLTFVCSYDSSCYRLETIERFMADFFAHLQTIIAHCAAKERPELTPSDCSSKGIELAEVEALNQAFDYPIEDIYRLTPMQEGMLFHALTNHHSATYLEQFAFTVNGKLEVSRFQESLRQLSARYAILRTAFVTSGVKQALQVVGKQRDIEFTVVDGSAKSVWEYKELDKQRGFDLRHDALMRVTIVQENDQRSHVLWSFHHILMDGWCLGIIIQEFFTIYRSLTSGTPLLLPPVQPFSNYIRWLEKQDAQQARAYWGNYISGYTQHAGLPKRSVPLKGDYDKQEHAFVLDTEMTEGLQQVARQHQVTLNTLIQTIWGLLLQKYNRSQDVVFGAVVSGRPAELPDVERMVGLFINTIPVRVTSGGQQRVSDLLRQVQETALSSERHSFYPLYEIQSQSELGQGLVDHIVVFENYPVTSEAMNSGDAYEF</sequence>
<organism evidence="2 3">
    <name type="scientific">Paenibacillus terrae</name>
    <dbReference type="NCBI Taxonomy" id="159743"/>
    <lineage>
        <taxon>Bacteria</taxon>
        <taxon>Bacillati</taxon>
        <taxon>Bacillota</taxon>
        <taxon>Bacilli</taxon>
        <taxon>Bacillales</taxon>
        <taxon>Paenibacillaceae</taxon>
        <taxon>Paenibacillus</taxon>
    </lineage>
</organism>
<dbReference type="Pfam" id="PF00668">
    <property type="entry name" value="Condensation"/>
    <property type="match status" value="2"/>
</dbReference>
<dbReference type="Gene3D" id="3.30.559.30">
    <property type="entry name" value="Nonribosomal peptide synthetase, condensation domain"/>
    <property type="match status" value="2"/>
</dbReference>